<organism evidence="1">
    <name type="scientific">marine sediment metagenome</name>
    <dbReference type="NCBI Taxonomy" id="412755"/>
    <lineage>
        <taxon>unclassified sequences</taxon>
        <taxon>metagenomes</taxon>
        <taxon>ecological metagenomes</taxon>
    </lineage>
</organism>
<dbReference type="AlphaFoldDB" id="X1H1D6"/>
<evidence type="ECO:0000313" key="1">
    <source>
        <dbReference type="EMBL" id="GAH39068.1"/>
    </source>
</evidence>
<gene>
    <name evidence="1" type="ORF">S03H2_10989</name>
</gene>
<sequence>MKNTTLTFAVTVFIKKDNGGGRKQYFRKDVVNVLPWRYMK</sequence>
<protein>
    <submittedName>
        <fullName evidence="1">Uncharacterized protein</fullName>
    </submittedName>
</protein>
<dbReference type="EMBL" id="BARU01005625">
    <property type="protein sequence ID" value="GAH39068.1"/>
    <property type="molecule type" value="Genomic_DNA"/>
</dbReference>
<name>X1H1D6_9ZZZZ</name>
<proteinExistence type="predicted"/>
<comment type="caution">
    <text evidence="1">The sequence shown here is derived from an EMBL/GenBank/DDBJ whole genome shotgun (WGS) entry which is preliminary data.</text>
</comment>
<reference evidence="1" key="1">
    <citation type="journal article" date="2014" name="Front. Microbiol.">
        <title>High frequency of phylogenetically diverse reductive dehalogenase-homologous genes in deep subseafloor sedimentary metagenomes.</title>
        <authorList>
            <person name="Kawai M."/>
            <person name="Futagami T."/>
            <person name="Toyoda A."/>
            <person name="Takaki Y."/>
            <person name="Nishi S."/>
            <person name="Hori S."/>
            <person name="Arai W."/>
            <person name="Tsubouchi T."/>
            <person name="Morono Y."/>
            <person name="Uchiyama I."/>
            <person name="Ito T."/>
            <person name="Fujiyama A."/>
            <person name="Inagaki F."/>
            <person name="Takami H."/>
        </authorList>
    </citation>
    <scope>NUCLEOTIDE SEQUENCE</scope>
    <source>
        <strain evidence="1">Expedition CK06-06</strain>
    </source>
</reference>
<accession>X1H1D6</accession>